<accession>A0A8J3YQP8</accession>
<dbReference type="Gene3D" id="3.30.70.270">
    <property type="match status" value="1"/>
</dbReference>
<protein>
    <submittedName>
        <fullName evidence="4">Uncharacterized protein</fullName>
    </submittedName>
</protein>
<keyword evidence="5" id="KW-1185">Reference proteome</keyword>
<dbReference type="SMART" id="SM00052">
    <property type="entry name" value="EAL"/>
    <property type="match status" value="1"/>
</dbReference>
<dbReference type="CDD" id="cd01949">
    <property type="entry name" value="GGDEF"/>
    <property type="match status" value="1"/>
</dbReference>
<feature type="transmembrane region" description="Helical" evidence="1">
    <location>
        <begin position="20"/>
        <end position="37"/>
    </location>
</feature>
<proteinExistence type="predicted"/>
<feature type="transmembrane region" description="Helical" evidence="1">
    <location>
        <begin position="295"/>
        <end position="314"/>
    </location>
</feature>
<feature type="domain" description="GGDEF" evidence="3">
    <location>
        <begin position="357"/>
        <end position="489"/>
    </location>
</feature>
<dbReference type="Pfam" id="PF00990">
    <property type="entry name" value="GGDEF"/>
    <property type="match status" value="1"/>
</dbReference>
<sequence length="750" mass="79986">MTRPPVDHDSVRINQVDRPVAGWTAAGLLFCVAYPLLGDGTPLGAVAYSLFDLTALGVIVLGMRRNRPPERTGWLVLLAGLSFRTLGDITYEVMRQVLGLEPFPSVADAFYLTGTVLTVSGVLLLARRWLRRDLAGMLDAAIVASGLGLVWWVFVIGPLAADASIPLPERLVGSAYPVCDLFLLAVVARLLTRAGRPTPSLRWVTVAVVATLAADVSFQAIIAYEPQWEGFVMIGFILSNVGYGAAALHRSAGEAGPATGAEVPLGHRRLAVLAGCTLLVPALLFVQGATNGTTSWLPIGVGAVLLFLLVLTRMSGFVTEVQRQAGQLEELAMRDELTGLPNRRDFERRLSASVAGDATQVALLDLNGFKEVNDRHGHAVGDRLLTVVAERLRGALRDGDVVARMGGDEFAILLEERSPSVMFGVVERISAALVEPIRVQGHELLVGASVGTADGRGVGDAYELLRRADVAMYAAKERGGRHRAYTPDLDTRAGEQARLAAELRTALEAGQLSLAYQPIVSLPEGRVVSVEALLRWTHPERGAISPAEFIPVAEETGLVVELGAWVLRTACAQAVTWRRAFGATAPERMSVNVSVRQLAEPTFAGVVAEVLAWTGLSARDLIVEVTETAVFDGGQALRTVKALHELGVRVALDDFGTGHSSLGLLQTVPVDIIKVDKSFVDRVTQAGRHAVIATALIQVSNGLGLTAVAEGVETADQAAELHRLGYRFAQGYHFGKPVAEPDFGAALTRA</sequence>
<dbReference type="PANTHER" id="PTHR44757">
    <property type="entry name" value="DIGUANYLATE CYCLASE DGCP"/>
    <property type="match status" value="1"/>
</dbReference>
<organism evidence="4 5">
    <name type="scientific">Virgisporangium aliadipatigenens</name>
    <dbReference type="NCBI Taxonomy" id="741659"/>
    <lineage>
        <taxon>Bacteria</taxon>
        <taxon>Bacillati</taxon>
        <taxon>Actinomycetota</taxon>
        <taxon>Actinomycetes</taxon>
        <taxon>Micromonosporales</taxon>
        <taxon>Micromonosporaceae</taxon>
        <taxon>Virgisporangium</taxon>
    </lineage>
</organism>
<evidence type="ECO:0000259" key="3">
    <source>
        <dbReference type="PROSITE" id="PS50887"/>
    </source>
</evidence>
<dbReference type="PROSITE" id="PS50883">
    <property type="entry name" value="EAL"/>
    <property type="match status" value="1"/>
</dbReference>
<dbReference type="RefSeq" id="WP_239153322.1">
    <property type="nucleotide sequence ID" value="NZ_BOPF01000019.1"/>
</dbReference>
<evidence type="ECO:0000259" key="2">
    <source>
        <dbReference type="PROSITE" id="PS50883"/>
    </source>
</evidence>
<feature type="domain" description="EAL" evidence="2">
    <location>
        <begin position="496"/>
        <end position="750"/>
    </location>
</feature>
<dbReference type="EMBL" id="BOPF01000019">
    <property type="protein sequence ID" value="GIJ48215.1"/>
    <property type="molecule type" value="Genomic_DNA"/>
</dbReference>
<dbReference type="InterPro" id="IPR035919">
    <property type="entry name" value="EAL_sf"/>
</dbReference>
<feature type="transmembrane region" description="Helical" evidence="1">
    <location>
        <begin position="173"/>
        <end position="191"/>
    </location>
</feature>
<evidence type="ECO:0000313" key="4">
    <source>
        <dbReference type="EMBL" id="GIJ48215.1"/>
    </source>
</evidence>
<dbReference type="SUPFAM" id="SSF55073">
    <property type="entry name" value="Nucleotide cyclase"/>
    <property type="match status" value="1"/>
</dbReference>
<dbReference type="SMART" id="SM00267">
    <property type="entry name" value="GGDEF"/>
    <property type="match status" value="1"/>
</dbReference>
<feature type="transmembrane region" description="Helical" evidence="1">
    <location>
        <begin position="270"/>
        <end position="289"/>
    </location>
</feature>
<comment type="caution">
    <text evidence="4">The sequence shown here is derived from an EMBL/GenBank/DDBJ whole genome shotgun (WGS) entry which is preliminary data.</text>
</comment>
<feature type="transmembrane region" description="Helical" evidence="1">
    <location>
        <begin position="203"/>
        <end position="224"/>
    </location>
</feature>
<dbReference type="AlphaFoldDB" id="A0A8J3YQP8"/>
<keyword evidence="1" id="KW-1133">Transmembrane helix</keyword>
<gene>
    <name evidence="4" type="ORF">Val02_51010</name>
</gene>
<dbReference type="PROSITE" id="PS50887">
    <property type="entry name" value="GGDEF"/>
    <property type="match status" value="1"/>
</dbReference>
<dbReference type="InterPro" id="IPR001633">
    <property type="entry name" value="EAL_dom"/>
</dbReference>
<feature type="transmembrane region" description="Helical" evidence="1">
    <location>
        <begin position="74"/>
        <end position="94"/>
    </location>
</feature>
<dbReference type="InterPro" id="IPR000160">
    <property type="entry name" value="GGDEF_dom"/>
</dbReference>
<feature type="transmembrane region" description="Helical" evidence="1">
    <location>
        <begin position="43"/>
        <end position="62"/>
    </location>
</feature>
<evidence type="ECO:0000256" key="1">
    <source>
        <dbReference type="SAM" id="Phobius"/>
    </source>
</evidence>
<name>A0A8J3YQP8_9ACTN</name>
<keyword evidence="1" id="KW-0812">Transmembrane</keyword>
<reference evidence="4" key="1">
    <citation type="submission" date="2021-01" db="EMBL/GenBank/DDBJ databases">
        <title>Whole genome shotgun sequence of Virgisporangium aliadipatigenens NBRC 105644.</title>
        <authorList>
            <person name="Komaki H."/>
            <person name="Tamura T."/>
        </authorList>
    </citation>
    <scope>NUCLEOTIDE SEQUENCE</scope>
    <source>
        <strain evidence="4">NBRC 105644</strain>
    </source>
</reference>
<keyword evidence="1" id="KW-0472">Membrane</keyword>
<dbReference type="CDD" id="cd01948">
    <property type="entry name" value="EAL"/>
    <property type="match status" value="1"/>
</dbReference>
<feature type="transmembrane region" description="Helical" evidence="1">
    <location>
        <begin position="109"/>
        <end position="126"/>
    </location>
</feature>
<dbReference type="InterPro" id="IPR043128">
    <property type="entry name" value="Rev_trsase/Diguanyl_cyclase"/>
</dbReference>
<dbReference type="Proteomes" id="UP000619260">
    <property type="component" value="Unassembled WGS sequence"/>
</dbReference>
<dbReference type="SUPFAM" id="SSF141868">
    <property type="entry name" value="EAL domain-like"/>
    <property type="match status" value="1"/>
</dbReference>
<dbReference type="InterPro" id="IPR052155">
    <property type="entry name" value="Biofilm_reg_signaling"/>
</dbReference>
<dbReference type="NCBIfam" id="TIGR00254">
    <property type="entry name" value="GGDEF"/>
    <property type="match status" value="1"/>
</dbReference>
<dbReference type="Gene3D" id="3.20.20.450">
    <property type="entry name" value="EAL domain"/>
    <property type="match status" value="1"/>
</dbReference>
<dbReference type="Pfam" id="PF00563">
    <property type="entry name" value="EAL"/>
    <property type="match status" value="1"/>
</dbReference>
<evidence type="ECO:0000313" key="5">
    <source>
        <dbReference type="Proteomes" id="UP000619260"/>
    </source>
</evidence>
<dbReference type="InterPro" id="IPR029787">
    <property type="entry name" value="Nucleotide_cyclase"/>
</dbReference>
<feature type="transmembrane region" description="Helical" evidence="1">
    <location>
        <begin position="138"/>
        <end position="161"/>
    </location>
</feature>
<dbReference type="PANTHER" id="PTHR44757:SF2">
    <property type="entry name" value="BIOFILM ARCHITECTURE MAINTENANCE PROTEIN MBAA"/>
    <property type="match status" value="1"/>
</dbReference>